<dbReference type="InterPro" id="IPR013783">
    <property type="entry name" value="Ig-like_fold"/>
</dbReference>
<evidence type="ECO:0000259" key="2">
    <source>
        <dbReference type="PROSITE" id="PS50835"/>
    </source>
</evidence>
<accession>A0ABD1D1Z9</accession>
<name>A0ABD1D1Z9_CULPP</name>
<dbReference type="EMBL" id="JBEHCU010007994">
    <property type="protein sequence ID" value="KAL1389250.1"/>
    <property type="molecule type" value="Genomic_DNA"/>
</dbReference>
<evidence type="ECO:0000313" key="3">
    <source>
        <dbReference type="EMBL" id="KAL1389250.1"/>
    </source>
</evidence>
<dbReference type="Proteomes" id="UP001562425">
    <property type="component" value="Unassembled WGS sequence"/>
</dbReference>
<protein>
    <recommendedName>
        <fullName evidence="2">Ig-like domain-containing protein</fullName>
    </recommendedName>
</protein>
<reference evidence="3 4" key="1">
    <citation type="submission" date="2024-05" db="EMBL/GenBank/DDBJ databases">
        <title>Culex pipiens pipiens assembly and annotation.</title>
        <authorList>
            <person name="Alout H."/>
            <person name="Durand T."/>
        </authorList>
    </citation>
    <scope>NUCLEOTIDE SEQUENCE [LARGE SCALE GENOMIC DNA]</scope>
    <source>
        <strain evidence="3">HA-2024</strain>
        <tissue evidence="3">Whole body</tissue>
    </source>
</reference>
<dbReference type="Gene3D" id="2.60.40.10">
    <property type="entry name" value="Immunoglobulins"/>
    <property type="match status" value="1"/>
</dbReference>
<dbReference type="PANTHER" id="PTHR23278:SF19">
    <property type="entry name" value="OBSCURIN"/>
    <property type="match status" value="1"/>
</dbReference>
<dbReference type="InterPro" id="IPR013162">
    <property type="entry name" value="CD80_C2-set"/>
</dbReference>
<comment type="caution">
    <text evidence="3">The sequence shown here is derived from an EMBL/GenBank/DDBJ whole genome shotgun (WGS) entry which is preliminary data.</text>
</comment>
<dbReference type="PANTHER" id="PTHR23278">
    <property type="entry name" value="SIDESTEP PROTEIN"/>
    <property type="match status" value="1"/>
</dbReference>
<feature type="domain" description="Ig-like" evidence="2">
    <location>
        <begin position="52"/>
        <end position="104"/>
    </location>
</feature>
<dbReference type="PROSITE" id="PS50835">
    <property type="entry name" value="IG_LIKE"/>
    <property type="match status" value="1"/>
</dbReference>
<sequence length="104" mass="11827">MMEYSHEATLSSKLVVRNLSRDHQHSVYSCQASNYYKRNVTANVTIELRLRPLVVEIVNGSTPLSSDRRYIVQCESSGSRPPAKITWWKDGTQLIGSNQTVRSE</sequence>
<feature type="non-terminal residue" evidence="3">
    <location>
        <position position="104"/>
    </location>
</feature>
<dbReference type="InterPro" id="IPR036179">
    <property type="entry name" value="Ig-like_dom_sf"/>
</dbReference>
<dbReference type="Pfam" id="PF08205">
    <property type="entry name" value="C2-set_2"/>
    <property type="match status" value="1"/>
</dbReference>
<keyword evidence="1" id="KW-1015">Disulfide bond</keyword>
<dbReference type="InterPro" id="IPR007110">
    <property type="entry name" value="Ig-like_dom"/>
</dbReference>
<proteinExistence type="predicted"/>
<organism evidence="3 4">
    <name type="scientific">Culex pipiens pipiens</name>
    <name type="common">Northern house mosquito</name>
    <dbReference type="NCBI Taxonomy" id="38569"/>
    <lineage>
        <taxon>Eukaryota</taxon>
        <taxon>Metazoa</taxon>
        <taxon>Ecdysozoa</taxon>
        <taxon>Arthropoda</taxon>
        <taxon>Hexapoda</taxon>
        <taxon>Insecta</taxon>
        <taxon>Pterygota</taxon>
        <taxon>Neoptera</taxon>
        <taxon>Endopterygota</taxon>
        <taxon>Diptera</taxon>
        <taxon>Nematocera</taxon>
        <taxon>Culicoidea</taxon>
        <taxon>Culicidae</taxon>
        <taxon>Culicinae</taxon>
        <taxon>Culicini</taxon>
        <taxon>Culex</taxon>
        <taxon>Culex</taxon>
    </lineage>
</organism>
<keyword evidence="4" id="KW-1185">Reference proteome</keyword>
<evidence type="ECO:0000256" key="1">
    <source>
        <dbReference type="ARBA" id="ARBA00023157"/>
    </source>
</evidence>
<dbReference type="SUPFAM" id="SSF48726">
    <property type="entry name" value="Immunoglobulin"/>
    <property type="match status" value="1"/>
</dbReference>
<dbReference type="AlphaFoldDB" id="A0ABD1D1Z9"/>
<evidence type="ECO:0000313" key="4">
    <source>
        <dbReference type="Proteomes" id="UP001562425"/>
    </source>
</evidence>
<gene>
    <name evidence="3" type="ORF">pipiens_000043</name>
</gene>